<comment type="similarity">
    <text evidence="9">Belongs to the CRISPR-associated exonuclease Cas4 family.</text>
</comment>
<evidence type="ECO:0000256" key="2">
    <source>
        <dbReference type="ARBA" id="ARBA00022723"/>
    </source>
</evidence>
<keyword evidence="1 9" id="KW-0540">Nuclease</keyword>
<dbReference type="Pfam" id="PF01930">
    <property type="entry name" value="Cas_Cas4"/>
    <property type="match status" value="1"/>
</dbReference>
<keyword evidence="3 9" id="KW-0378">Hydrolase</keyword>
<dbReference type="GO" id="GO:0051607">
    <property type="term" value="P:defense response to virus"/>
    <property type="evidence" value="ECO:0007669"/>
    <property type="project" value="UniProtKB-KW"/>
</dbReference>
<evidence type="ECO:0000313" key="11">
    <source>
        <dbReference type="EMBL" id="QQA00990.1"/>
    </source>
</evidence>
<feature type="domain" description="DUF83" evidence="10">
    <location>
        <begin position="7"/>
        <end position="180"/>
    </location>
</feature>
<dbReference type="InterPro" id="IPR022765">
    <property type="entry name" value="Dna2/Cas4_DUF83"/>
</dbReference>
<comment type="function">
    <text evidence="9">CRISPR (clustered regularly interspaced short palindromic repeat) is an adaptive immune system that provides protection against mobile genetic elements (viruses, transposable elements and conjugative plasmids). CRISPR clusters contain sequences complementary to antecedent mobile elements and target invading nucleic acids. CRISPR clusters are transcribed and processed into CRISPR RNA (crRNA).</text>
</comment>
<evidence type="ECO:0000256" key="6">
    <source>
        <dbReference type="ARBA" id="ARBA00023014"/>
    </source>
</evidence>
<keyword evidence="12" id="KW-1185">Reference proteome</keyword>
<evidence type="ECO:0000256" key="9">
    <source>
        <dbReference type="RuleBase" id="RU365022"/>
    </source>
</evidence>
<keyword evidence="7 9" id="KW-0051">Antiviral defense</keyword>
<comment type="cofactor">
    <cofactor evidence="9">
        <name>iron-sulfur cluster</name>
        <dbReference type="ChEBI" id="CHEBI:30408"/>
    </cofactor>
</comment>
<evidence type="ECO:0000256" key="1">
    <source>
        <dbReference type="ARBA" id="ARBA00022722"/>
    </source>
</evidence>
<proteinExistence type="inferred from homology"/>
<dbReference type="NCBIfam" id="TIGR00372">
    <property type="entry name" value="cas4"/>
    <property type="match status" value="1"/>
</dbReference>
<dbReference type="GO" id="GO:0046872">
    <property type="term" value="F:metal ion binding"/>
    <property type="evidence" value="ECO:0007669"/>
    <property type="project" value="UniProtKB-KW"/>
</dbReference>
<evidence type="ECO:0000256" key="7">
    <source>
        <dbReference type="ARBA" id="ARBA00023118"/>
    </source>
</evidence>
<dbReference type="Gene3D" id="3.90.320.10">
    <property type="match status" value="1"/>
</dbReference>
<protein>
    <recommendedName>
        <fullName evidence="9">CRISPR-associated exonuclease Cas4</fullName>
        <ecNumber evidence="9">3.1.12.1</ecNumber>
    </recommendedName>
</protein>
<dbReference type="EC" id="3.1.12.1" evidence="9"/>
<accession>A0A7T3RDE7</accession>
<dbReference type="EMBL" id="CP064936">
    <property type="protein sequence ID" value="QQA00990.1"/>
    <property type="molecule type" value="Genomic_DNA"/>
</dbReference>
<dbReference type="KEGG" id="tper:IWA51_12180"/>
<dbReference type="AlphaFoldDB" id="A0A7T3RDE7"/>
<dbReference type="InterPro" id="IPR013343">
    <property type="entry name" value="CRISPR-assoc_prot_Cas4"/>
</dbReference>
<dbReference type="InterPro" id="IPR011604">
    <property type="entry name" value="PDDEXK-like_dom_sf"/>
</dbReference>
<keyword evidence="2 9" id="KW-0479">Metal-binding</keyword>
<evidence type="ECO:0000256" key="4">
    <source>
        <dbReference type="ARBA" id="ARBA00022839"/>
    </source>
</evidence>
<sequence>MESYLRITYLNDFIFCPLSIYFHQLYGGLSERLYYDDVQMNGRAVHEAVDEKRYSTHKNILQAIDVYSDEYKLCGKIDIFDIDKGLLTERKKSIKTIYDGYVFQLYAQYFCLREMGYNVKQIRFYSSDDNKVYPVELPEKNPQMFAKFKETIKEIQNFNPDDFIPQNEKKCAFCIYSNFCDRPLA</sequence>
<dbReference type="InterPro" id="IPR027616">
    <property type="entry name" value="Cas4_PREFRAN"/>
</dbReference>
<evidence type="ECO:0000313" key="12">
    <source>
        <dbReference type="Proteomes" id="UP000595224"/>
    </source>
</evidence>
<keyword evidence="5 9" id="KW-0408">Iron</keyword>
<evidence type="ECO:0000256" key="3">
    <source>
        <dbReference type="ARBA" id="ARBA00022801"/>
    </source>
</evidence>
<reference evidence="11 12" key="1">
    <citation type="submission" date="2020-11" db="EMBL/GenBank/DDBJ databases">
        <title>Treponema Peruensis nv. sp., first commensal Treponema isolated from human feces.</title>
        <authorList>
            <person name="Belkhou C."/>
            <person name="Raes J."/>
        </authorList>
    </citation>
    <scope>NUCLEOTIDE SEQUENCE [LARGE SCALE GENOMIC DNA]</scope>
    <source>
        <strain evidence="11 12">RCC2812</strain>
    </source>
</reference>
<dbReference type="GO" id="GO:0051536">
    <property type="term" value="F:iron-sulfur cluster binding"/>
    <property type="evidence" value="ECO:0007669"/>
    <property type="project" value="UniProtKB-KW"/>
</dbReference>
<organism evidence="11 12">
    <name type="scientific">Treponema peruense</name>
    <dbReference type="NCBI Taxonomy" id="2787628"/>
    <lineage>
        <taxon>Bacteria</taxon>
        <taxon>Pseudomonadati</taxon>
        <taxon>Spirochaetota</taxon>
        <taxon>Spirochaetia</taxon>
        <taxon>Spirochaetales</taxon>
        <taxon>Treponemataceae</taxon>
        <taxon>Treponema</taxon>
    </lineage>
</organism>
<keyword evidence="8 9" id="KW-0464">Manganese</keyword>
<evidence type="ECO:0000256" key="8">
    <source>
        <dbReference type="ARBA" id="ARBA00023211"/>
    </source>
</evidence>
<evidence type="ECO:0000259" key="10">
    <source>
        <dbReference type="Pfam" id="PF01930"/>
    </source>
</evidence>
<gene>
    <name evidence="11" type="primary">cas4</name>
    <name evidence="11" type="ORF">IWA51_12180</name>
</gene>
<dbReference type="GO" id="GO:0004527">
    <property type="term" value="F:exonuclease activity"/>
    <property type="evidence" value="ECO:0007669"/>
    <property type="project" value="UniProtKB-KW"/>
</dbReference>
<name>A0A7T3RDE7_9SPIR</name>
<dbReference type="RefSeq" id="WP_198442600.1">
    <property type="nucleotide sequence ID" value="NZ_CBCSHE010000005.1"/>
</dbReference>
<keyword evidence="4 9" id="KW-0269">Exonuclease</keyword>
<dbReference type="NCBIfam" id="TIGR04328">
    <property type="entry name" value="cas4_PREFRAN"/>
    <property type="match status" value="1"/>
</dbReference>
<dbReference type="Proteomes" id="UP000595224">
    <property type="component" value="Chromosome"/>
</dbReference>
<evidence type="ECO:0000256" key="5">
    <source>
        <dbReference type="ARBA" id="ARBA00023004"/>
    </source>
</evidence>
<comment type="cofactor">
    <cofactor evidence="9">
        <name>Mg(2+)</name>
        <dbReference type="ChEBI" id="CHEBI:18420"/>
    </cofactor>
    <cofactor evidence="9">
        <name>Mn(2+)</name>
        <dbReference type="ChEBI" id="CHEBI:29035"/>
    </cofactor>
    <text evidence="9">Mg(2+) or Mn(2+) required for ssDNA cleavage activity.</text>
</comment>
<keyword evidence="6 9" id="KW-0411">Iron-sulfur</keyword>